<evidence type="ECO:0000256" key="5">
    <source>
        <dbReference type="SAM" id="SignalP"/>
    </source>
</evidence>
<evidence type="ECO:0000256" key="4">
    <source>
        <dbReference type="ARBA" id="ARBA00022927"/>
    </source>
</evidence>
<dbReference type="EMBL" id="OX458332">
    <property type="protein sequence ID" value="CAI8736897.1"/>
    <property type="molecule type" value="Genomic_DNA"/>
</dbReference>
<gene>
    <name evidence="6" type="ORF">MCNOR_0388</name>
</gene>
<proteinExistence type="predicted"/>
<evidence type="ECO:0000256" key="2">
    <source>
        <dbReference type="ARBA" id="ARBA00022448"/>
    </source>
</evidence>
<evidence type="ECO:0000256" key="3">
    <source>
        <dbReference type="ARBA" id="ARBA00022729"/>
    </source>
</evidence>
<keyword evidence="2" id="KW-0813">Transport</keyword>
<protein>
    <submittedName>
        <fullName evidence="6">Lipoprotein</fullName>
    </submittedName>
</protein>
<sequence>MGFRSGVITLGFMLSCAATAAHAGPWGIVQLMEALAAKHSGRAEFVEKKYVSVLTGPVESSGELSFAAPDRLEKRTVQPLDERLVLEGDRLSLERGGKRHSVGLDEYPEIAALVGSIRSTLMGDRAALEKIYRLSLNGDAHRWTLLLVPSTPAVADLVAYIRIGGSEGLVDRVEIHQPGGDYSVMSIREMPQR</sequence>
<dbReference type="InterPro" id="IPR004564">
    <property type="entry name" value="OM_lipoprot_carrier_LolA-like"/>
</dbReference>
<dbReference type="GO" id="GO:0015031">
    <property type="term" value="P:protein transport"/>
    <property type="evidence" value="ECO:0007669"/>
    <property type="project" value="UniProtKB-KW"/>
</dbReference>
<evidence type="ECO:0000313" key="7">
    <source>
        <dbReference type="Proteomes" id="UP001158598"/>
    </source>
</evidence>
<dbReference type="Pfam" id="PF19574">
    <property type="entry name" value="LolA_3"/>
    <property type="match status" value="1"/>
</dbReference>
<dbReference type="SUPFAM" id="SSF89392">
    <property type="entry name" value="Prokaryotic lipoproteins and lipoprotein localization factors"/>
    <property type="match status" value="1"/>
</dbReference>
<reference evidence="6" key="1">
    <citation type="submission" date="2023-03" db="EMBL/GenBank/DDBJ databases">
        <authorList>
            <person name="Pearce D."/>
        </authorList>
    </citation>
    <scope>NUCLEOTIDE SEQUENCE</scope>
    <source>
        <strain evidence="6">Mc</strain>
    </source>
</reference>
<evidence type="ECO:0000313" key="6">
    <source>
        <dbReference type="EMBL" id="CAI8736897.1"/>
    </source>
</evidence>
<accession>A0AA35V2R1</accession>
<comment type="subunit">
    <text evidence="1">Monomer.</text>
</comment>
<dbReference type="AlphaFoldDB" id="A0AA35V2R1"/>
<dbReference type="CDD" id="cd16325">
    <property type="entry name" value="LolA"/>
    <property type="match status" value="1"/>
</dbReference>
<dbReference type="Gene3D" id="2.50.20.10">
    <property type="entry name" value="Lipoprotein localisation LolA/LolB/LppX"/>
    <property type="match status" value="1"/>
</dbReference>
<dbReference type="PROSITE" id="PS51257">
    <property type="entry name" value="PROKAR_LIPOPROTEIN"/>
    <property type="match status" value="1"/>
</dbReference>
<name>A0AA35V2R1_METCP</name>
<keyword evidence="3 5" id="KW-0732">Signal</keyword>
<dbReference type="RefSeq" id="WP_282213488.1">
    <property type="nucleotide sequence ID" value="NZ_OX458332.1"/>
</dbReference>
<dbReference type="InterPro" id="IPR029046">
    <property type="entry name" value="LolA/LolB/LppX"/>
</dbReference>
<evidence type="ECO:0000256" key="1">
    <source>
        <dbReference type="ARBA" id="ARBA00011245"/>
    </source>
</evidence>
<feature type="chain" id="PRO_5041222747" evidence="5">
    <location>
        <begin position="24"/>
        <end position="193"/>
    </location>
</feature>
<organism evidence="6 7">
    <name type="scientific">Methylococcus capsulatus</name>
    <dbReference type="NCBI Taxonomy" id="414"/>
    <lineage>
        <taxon>Bacteria</taxon>
        <taxon>Pseudomonadati</taxon>
        <taxon>Pseudomonadota</taxon>
        <taxon>Gammaproteobacteria</taxon>
        <taxon>Methylococcales</taxon>
        <taxon>Methylococcaceae</taxon>
        <taxon>Methylococcus</taxon>
    </lineage>
</organism>
<keyword evidence="4" id="KW-0653">Protein transport</keyword>
<dbReference type="Proteomes" id="UP001158598">
    <property type="component" value="Chromosome"/>
</dbReference>
<feature type="signal peptide" evidence="5">
    <location>
        <begin position="1"/>
        <end position="23"/>
    </location>
</feature>
<keyword evidence="6" id="KW-0449">Lipoprotein</keyword>